<evidence type="ECO:0000313" key="3">
    <source>
        <dbReference type="Proteomes" id="UP000245916"/>
    </source>
</evidence>
<protein>
    <submittedName>
        <fullName evidence="2">Uncharacterized protein</fullName>
    </submittedName>
</protein>
<dbReference type="NCBIfam" id="NF047636">
    <property type="entry name" value="CC_3452_fam"/>
    <property type="match status" value="1"/>
</dbReference>
<feature type="signal peptide" evidence="1">
    <location>
        <begin position="1"/>
        <end position="18"/>
    </location>
</feature>
<gene>
    <name evidence="2" type="ORF">DF286_05430</name>
</gene>
<keyword evidence="1" id="KW-0732">Signal</keyword>
<evidence type="ECO:0000313" key="2">
    <source>
        <dbReference type="EMBL" id="PWG02366.1"/>
    </source>
</evidence>
<comment type="caution">
    <text evidence="2">The sequence shown here is derived from an EMBL/GenBank/DDBJ whole genome shotgun (WGS) entry which is preliminary data.</text>
</comment>
<dbReference type="InterPro" id="IPR058513">
    <property type="entry name" value="DUF8200"/>
</dbReference>
<dbReference type="OrthoDB" id="7594837at2"/>
<evidence type="ECO:0000256" key="1">
    <source>
        <dbReference type="SAM" id="SignalP"/>
    </source>
</evidence>
<keyword evidence="3" id="KW-1185">Reference proteome</keyword>
<dbReference type="AlphaFoldDB" id="A0A2U2J210"/>
<dbReference type="RefSeq" id="WP_109270505.1">
    <property type="nucleotide sequence ID" value="NZ_QFFF01000001.1"/>
</dbReference>
<dbReference type="EMBL" id="QFFF01000001">
    <property type="protein sequence ID" value="PWG02366.1"/>
    <property type="molecule type" value="Genomic_DNA"/>
</dbReference>
<proteinExistence type="predicted"/>
<dbReference type="Pfam" id="PF26624">
    <property type="entry name" value="DUF8200"/>
    <property type="match status" value="1"/>
</dbReference>
<feature type="chain" id="PRO_5015688749" evidence="1">
    <location>
        <begin position="19"/>
        <end position="96"/>
    </location>
</feature>
<reference evidence="2 3" key="1">
    <citation type="submission" date="2018-05" db="EMBL/GenBank/DDBJ databases">
        <title>Genome of Sphingosinicella humi QZX222.</title>
        <authorList>
            <person name="Qiao Z."/>
            <person name="Wang G."/>
        </authorList>
    </citation>
    <scope>NUCLEOTIDE SEQUENCE [LARGE SCALE GENOMIC DNA]</scope>
    <source>
        <strain evidence="2 3">QZX222</strain>
    </source>
</reference>
<accession>A0A2U2J210</accession>
<dbReference type="InterPro" id="IPR058067">
    <property type="entry name" value="CC_3452-like"/>
</dbReference>
<dbReference type="Proteomes" id="UP000245916">
    <property type="component" value="Unassembled WGS sequence"/>
</dbReference>
<organism evidence="2 3">
    <name type="scientific">Allosphingosinicella humi</name>
    <dbReference type="NCBI Taxonomy" id="2068657"/>
    <lineage>
        <taxon>Bacteria</taxon>
        <taxon>Pseudomonadati</taxon>
        <taxon>Pseudomonadota</taxon>
        <taxon>Alphaproteobacteria</taxon>
        <taxon>Sphingomonadales</taxon>
        <taxon>Sphingomonadaceae</taxon>
        <taxon>Allosphingosinicella</taxon>
    </lineage>
</organism>
<sequence length="96" mass="10179">MLRSTVLAFALVAAPALAAPHYRAEPAAQPAETRFPVRDVMWTCGEGSCMGGESNSRPAIVCALLAREVGTLLSFSAADKPLPPEQLEKCNARARP</sequence>
<name>A0A2U2J210_9SPHN</name>